<sequence length="288" mass="31764">MIICHLAGLILLQSDFLAGILFPRKSPRNILCYNRWVTLTILSTERIMFKQTKILGLTILASVFSFTLSSAKAATVQFNAQGNITGIKDLVVNSSSYNVNFVQDTFSNLFGNPSNLNLQPTFWLNAQGAEAARNAIDNVLTTTYPALIALGETQNTGDYVIPQQSALRFMVIDSQGNPTYPSDLFGAVLGNYGSYYQGRKWQELLEQMYQNGGMCFCQVMVNSNPDIYGIAIEANRTFALFSPNQAPVSVTTAATIPEPDSLMGVIAIGLSIFFFFPQKFNLPKHHKV</sequence>
<evidence type="ECO:0000313" key="2">
    <source>
        <dbReference type="Proteomes" id="UP000003480"/>
    </source>
</evidence>
<name>I4G224_MICAE</name>
<evidence type="ECO:0000313" key="1">
    <source>
        <dbReference type="EMBL" id="CCI01985.1"/>
    </source>
</evidence>
<reference evidence="1 2" key="1">
    <citation type="submission" date="2012-04" db="EMBL/GenBank/DDBJ databases">
        <authorList>
            <person name="Genoscope - CEA"/>
        </authorList>
    </citation>
    <scope>NUCLEOTIDE SEQUENCE [LARGE SCALE GENOMIC DNA]</scope>
    <source>
        <strain evidence="1 2">9443</strain>
    </source>
</reference>
<accession>I4G224</accession>
<gene>
    <name evidence="1" type="ORF">MICAC_2800003</name>
</gene>
<proteinExistence type="predicted"/>
<protein>
    <submittedName>
        <fullName evidence="1">Uncharacterized protein</fullName>
    </submittedName>
</protein>
<dbReference type="Proteomes" id="UP000003480">
    <property type="component" value="Unassembled WGS sequence"/>
</dbReference>
<comment type="caution">
    <text evidence="1">The sequence shown here is derived from an EMBL/GenBank/DDBJ whole genome shotgun (WGS) entry which is preliminary data.</text>
</comment>
<dbReference type="HOGENOM" id="CLU_1146165_0_0_3"/>
<organism evidence="1 2">
    <name type="scientific">Microcystis aeruginosa PCC 9443</name>
    <dbReference type="NCBI Taxonomy" id="1160281"/>
    <lineage>
        <taxon>Bacteria</taxon>
        <taxon>Bacillati</taxon>
        <taxon>Cyanobacteriota</taxon>
        <taxon>Cyanophyceae</taxon>
        <taxon>Oscillatoriophycideae</taxon>
        <taxon>Chroococcales</taxon>
        <taxon>Microcystaceae</taxon>
        <taxon>Microcystis</taxon>
    </lineage>
</organism>
<dbReference type="EMBL" id="CAIJ01000202">
    <property type="protein sequence ID" value="CCI01985.1"/>
    <property type="molecule type" value="Genomic_DNA"/>
</dbReference>
<dbReference type="AlphaFoldDB" id="I4G224"/>